<dbReference type="KEGG" id="api:103308476"/>
<dbReference type="EnsemblMetazoa" id="XM_008181896.1">
    <property type="protein sequence ID" value="XP_008180118.1"/>
    <property type="gene ID" value="LOC103308476"/>
</dbReference>
<dbReference type="RefSeq" id="XP_008180118.1">
    <property type="nucleotide sequence ID" value="XM_008181896.1"/>
</dbReference>
<dbReference type="GeneID" id="103308476"/>
<dbReference type="OrthoDB" id="6627333at2759"/>
<accession>A0A8R2B2T0</accession>
<organism evidence="1 2">
    <name type="scientific">Acyrthosiphon pisum</name>
    <name type="common">Pea aphid</name>
    <dbReference type="NCBI Taxonomy" id="7029"/>
    <lineage>
        <taxon>Eukaryota</taxon>
        <taxon>Metazoa</taxon>
        <taxon>Ecdysozoa</taxon>
        <taxon>Arthropoda</taxon>
        <taxon>Hexapoda</taxon>
        <taxon>Insecta</taxon>
        <taxon>Pterygota</taxon>
        <taxon>Neoptera</taxon>
        <taxon>Paraneoptera</taxon>
        <taxon>Hemiptera</taxon>
        <taxon>Sternorrhyncha</taxon>
        <taxon>Aphidomorpha</taxon>
        <taxon>Aphidoidea</taxon>
        <taxon>Aphididae</taxon>
        <taxon>Macrosiphini</taxon>
        <taxon>Acyrthosiphon</taxon>
    </lineage>
</organism>
<keyword evidence="2" id="KW-1185">Reference proteome</keyword>
<proteinExistence type="predicted"/>
<reference evidence="1" key="2">
    <citation type="submission" date="2022-06" db="UniProtKB">
        <authorList>
            <consortium name="EnsemblMetazoa"/>
        </authorList>
    </citation>
    <scope>IDENTIFICATION</scope>
</reference>
<evidence type="ECO:0000313" key="1">
    <source>
        <dbReference type="EnsemblMetazoa" id="XP_008180118.1"/>
    </source>
</evidence>
<dbReference type="Proteomes" id="UP000007819">
    <property type="component" value="Chromosome X"/>
</dbReference>
<dbReference type="PANTHER" id="PTHR47331">
    <property type="entry name" value="PHD-TYPE DOMAIN-CONTAINING PROTEIN"/>
    <property type="match status" value="1"/>
</dbReference>
<reference evidence="2" key="1">
    <citation type="submission" date="2010-06" db="EMBL/GenBank/DDBJ databases">
        <authorList>
            <person name="Jiang H."/>
            <person name="Abraham K."/>
            <person name="Ali S."/>
            <person name="Alsbrooks S.L."/>
            <person name="Anim B.N."/>
            <person name="Anosike U.S."/>
            <person name="Attaway T."/>
            <person name="Bandaranaike D.P."/>
            <person name="Battles P.K."/>
            <person name="Bell S.N."/>
            <person name="Bell A.V."/>
            <person name="Beltran B."/>
            <person name="Bickham C."/>
            <person name="Bustamante Y."/>
            <person name="Caleb T."/>
            <person name="Canada A."/>
            <person name="Cardenas V."/>
            <person name="Carter K."/>
            <person name="Chacko J."/>
            <person name="Chandrabose M.N."/>
            <person name="Chavez D."/>
            <person name="Chavez A."/>
            <person name="Chen L."/>
            <person name="Chu H.-S."/>
            <person name="Claassen K.J."/>
            <person name="Cockrell R."/>
            <person name="Collins M."/>
            <person name="Cooper J.A."/>
            <person name="Cree A."/>
            <person name="Curry S.M."/>
            <person name="Da Y."/>
            <person name="Dao M.D."/>
            <person name="Das B."/>
            <person name="Davila M.-L."/>
            <person name="Davy-Carroll L."/>
            <person name="Denson S."/>
            <person name="Dinh H."/>
            <person name="Ebong V.E."/>
            <person name="Edwards J.R."/>
            <person name="Egan A."/>
            <person name="El-Daye J."/>
            <person name="Escobedo L."/>
            <person name="Fernandez S."/>
            <person name="Fernando P.R."/>
            <person name="Flagg N."/>
            <person name="Forbes L.D."/>
            <person name="Fowler R.G."/>
            <person name="Fu Q."/>
            <person name="Gabisi R.A."/>
            <person name="Ganer J."/>
            <person name="Garbino Pronczuk A."/>
            <person name="Garcia R.M."/>
            <person name="Garner T."/>
            <person name="Garrett T.E."/>
            <person name="Gonzalez D.A."/>
            <person name="Hamid H."/>
            <person name="Hawkins E.S."/>
            <person name="Hirani K."/>
            <person name="Hogues M.E."/>
            <person name="Hollins B."/>
            <person name="Hsiao C.-H."/>
            <person name="Jabil R."/>
            <person name="James M.L."/>
            <person name="Jhangiani S.N."/>
            <person name="Johnson B."/>
            <person name="Johnson Q."/>
            <person name="Joshi V."/>
            <person name="Kalu J.B."/>
            <person name="Kam C."/>
            <person name="Kashfia A."/>
            <person name="Keebler J."/>
            <person name="Kisamo H."/>
            <person name="Kovar C.L."/>
            <person name="Lago L.A."/>
            <person name="Lai C.-Y."/>
            <person name="Laidlaw J."/>
            <person name="Lara F."/>
            <person name="Le T.-K."/>
            <person name="Lee S.L."/>
            <person name="Legall F.H."/>
            <person name="Lemon S.J."/>
            <person name="Lewis L.R."/>
            <person name="Li B."/>
            <person name="Liu Y."/>
            <person name="Liu Y.-S."/>
            <person name="Lopez J."/>
            <person name="Lozado R.J."/>
            <person name="Lu J."/>
            <person name="Madu R.C."/>
            <person name="Maheshwari M."/>
            <person name="Maheshwari R."/>
            <person name="Malloy K."/>
            <person name="Martinez E."/>
            <person name="Mathew T."/>
            <person name="Mercado I.C."/>
            <person name="Mercado C."/>
            <person name="Meyer B."/>
            <person name="Montgomery K."/>
            <person name="Morgan M.B."/>
            <person name="Munidasa M."/>
            <person name="Nazareth L.V."/>
            <person name="Nelson J."/>
            <person name="Ng B.M."/>
            <person name="Nguyen N.B."/>
            <person name="Nguyen P.Q."/>
            <person name="Nguyen T."/>
            <person name="Obregon M."/>
            <person name="Okwuonu G.O."/>
            <person name="Onwere C.G."/>
            <person name="Orozco G."/>
            <person name="Parra A."/>
            <person name="Patel S."/>
            <person name="Patil S."/>
            <person name="Perez A."/>
            <person name="Perez Y."/>
            <person name="Pham C."/>
            <person name="Primus E.L."/>
            <person name="Pu L.-L."/>
            <person name="Puazo M."/>
            <person name="Qin X."/>
            <person name="Quiroz J.B."/>
            <person name="Reese J."/>
            <person name="Richards S."/>
            <person name="Rives C.M."/>
            <person name="Robberts R."/>
            <person name="Ruiz S.J."/>
            <person name="Ruiz M.J."/>
            <person name="Santibanez J."/>
            <person name="Schneider B.W."/>
            <person name="Sisson I."/>
            <person name="Smith M."/>
            <person name="Sodergren E."/>
            <person name="Song X.-Z."/>
            <person name="Song B.B."/>
            <person name="Summersgill H."/>
            <person name="Thelus R."/>
            <person name="Thornton R.D."/>
            <person name="Trejos Z.Y."/>
            <person name="Usmani K."/>
            <person name="Vattathil S."/>
            <person name="Villasana D."/>
            <person name="Walker D.L."/>
            <person name="Wang S."/>
            <person name="Wang K."/>
            <person name="White C.S."/>
            <person name="Williams A.C."/>
            <person name="Williamson J."/>
            <person name="Wilson K."/>
            <person name="Woghiren I.O."/>
            <person name="Woodworth J.R."/>
            <person name="Worley K.C."/>
            <person name="Wright R.A."/>
            <person name="Wu W."/>
            <person name="Young L."/>
            <person name="Zhang L."/>
            <person name="Zhang J."/>
            <person name="Zhu Y."/>
            <person name="Muzny D.M."/>
            <person name="Weinstock G."/>
            <person name="Gibbs R.A."/>
        </authorList>
    </citation>
    <scope>NUCLEOTIDE SEQUENCE [LARGE SCALE GENOMIC DNA]</scope>
    <source>
        <strain evidence="2">LSR1</strain>
    </source>
</reference>
<name>A0A8R2B2T0_ACYPI</name>
<dbReference type="AlphaFoldDB" id="A0A8R2B2T0"/>
<evidence type="ECO:0000313" key="2">
    <source>
        <dbReference type="Proteomes" id="UP000007819"/>
    </source>
</evidence>
<dbReference type="PANTHER" id="PTHR47331:SF1">
    <property type="entry name" value="GAG-LIKE PROTEIN"/>
    <property type="match status" value="1"/>
</dbReference>
<dbReference type="Pfam" id="PF05380">
    <property type="entry name" value="Peptidase_A17"/>
    <property type="match status" value="1"/>
</dbReference>
<protein>
    <submittedName>
        <fullName evidence="1">Uncharacterized protein</fullName>
    </submittedName>
</protein>
<dbReference type="InterPro" id="IPR008042">
    <property type="entry name" value="Retrotrans_Pao"/>
</dbReference>
<sequence>MSFHKYLEKLQNVSIPRKVLPKPNEFQIHGFCDASQEAHGACIYIRSRCSENTWQVRLLCARSSVAPINGSTIPRVELNGALVLAKLLQKLTDAWEIDRHKCHLWTDSTVVLSWLNAKSHNRVNQILELTNAS</sequence>